<sequence>MISFILYWTQTFFKGIALFKSSSEKDACFSCERCKSWICGNCFPKSQFLVFYSCQGSTLRAIQNNLNRYDDWLCVWRE</sequence>
<dbReference type="AlphaFoldDB" id="A0A3M7RH80"/>
<keyword evidence="2" id="KW-1185">Reference proteome</keyword>
<accession>A0A3M7RH80</accession>
<dbReference type="EMBL" id="REGN01003395">
    <property type="protein sequence ID" value="RNA22829.1"/>
    <property type="molecule type" value="Genomic_DNA"/>
</dbReference>
<proteinExistence type="predicted"/>
<evidence type="ECO:0000313" key="1">
    <source>
        <dbReference type="EMBL" id="RNA22829.1"/>
    </source>
</evidence>
<organism evidence="1 2">
    <name type="scientific">Brachionus plicatilis</name>
    <name type="common">Marine rotifer</name>
    <name type="synonym">Brachionus muelleri</name>
    <dbReference type="NCBI Taxonomy" id="10195"/>
    <lineage>
        <taxon>Eukaryota</taxon>
        <taxon>Metazoa</taxon>
        <taxon>Spiralia</taxon>
        <taxon>Gnathifera</taxon>
        <taxon>Rotifera</taxon>
        <taxon>Eurotatoria</taxon>
        <taxon>Monogononta</taxon>
        <taxon>Pseudotrocha</taxon>
        <taxon>Ploima</taxon>
        <taxon>Brachionidae</taxon>
        <taxon>Brachionus</taxon>
    </lineage>
</organism>
<comment type="caution">
    <text evidence="1">The sequence shown here is derived from an EMBL/GenBank/DDBJ whole genome shotgun (WGS) entry which is preliminary data.</text>
</comment>
<name>A0A3M7RH80_BRAPC</name>
<reference evidence="1 2" key="1">
    <citation type="journal article" date="2018" name="Sci. Rep.">
        <title>Genomic signatures of local adaptation to the degree of environmental predictability in rotifers.</title>
        <authorList>
            <person name="Franch-Gras L."/>
            <person name="Hahn C."/>
            <person name="Garcia-Roger E.M."/>
            <person name="Carmona M.J."/>
            <person name="Serra M."/>
            <person name="Gomez A."/>
        </authorList>
    </citation>
    <scope>NUCLEOTIDE SEQUENCE [LARGE SCALE GENOMIC DNA]</scope>
    <source>
        <strain evidence="1">HYR1</strain>
    </source>
</reference>
<evidence type="ECO:0000313" key="2">
    <source>
        <dbReference type="Proteomes" id="UP000276133"/>
    </source>
</evidence>
<protein>
    <submittedName>
        <fullName evidence="1">Uncharacterized protein</fullName>
    </submittedName>
</protein>
<gene>
    <name evidence="1" type="ORF">BpHYR1_016701</name>
</gene>
<dbReference type="Proteomes" id="UP000276133">
    <property type="component" value="Unassembled WGS sequence"/>
</dbReference>